<dbReference type="AlphaFoldDB" id="A0A7J6KM68"/>
<dbReference type="InterPro" id="IPR012677">
    <property type="entry name" value="Nucleotide-bd_a/b_plait_sf"/>
</dbReference>
<evidence type="ECO:0000313" key="5">
    <source>
        <dbReference type="Proteomes" id="UP000572268"/>
    </source>
</evidence>
<proteinExistence type="predicted"/>
<name>A0A7J6KM68_PEROL</name>
<dbReference type="Proteomes" id="UP000570595">
    <property type="component" value="Unassembled WGS sequence"/>
</dbReference>
<feature type="region of interest" description="Disordered" evidence="1">
    <location>
        <begin position="86"/>
        <end position="111"/>
    </location>
</feature>
<gene>
    <name evidence="3" type="ORF">FOL46_003258</name>
    <name evidence="2" type="ORF">FOZ61_003608</name>
</gene>
<dbReference type="EMBL" id="JABANN010002124">
    <property type="protein sequence ID" value="KAF4648188.1"/>
    <property type="molecule type" value="Genomic_DNA"/>
</dbReference>
<feature type="region of interest" description="Disordered" evidence="1">
    <location>
        <begin position="1"/>
        <end position="29"/>
    </location>
</feature>
<protein>
    <submittedName>
        <fullName evidence="3">Uncharacterized protein</fullName>
    </submittedName>
</protein>
<dbReference type="InterPro" id="IPR035979">
    <property type="entry name" value="RBD_domain_sf"/>
</dbReference>
<dbReference type="Gene3D" id="3.30.70.330">
    <property type="match status" value="1"/>
</dbReference>
<dbReference type="GO" id="GO:0003676">
    <property type="term" value="F:nucleic acid binding"/>
    <property type="evidence" value="ECO:0007669"/>
    <property type="project" value="InterPro"/>
</dbReference>
<dbReference type="SUPFAM" id="SSF54928">
    <property type="entry name" value="RNA-binding domain, RBD"/>
    <property type="match status" value="1"/>
</dbReference>
<dbReference type="OrthoDB" id="1875751at2759"/>
<evidence type="ECO:0000313" key="4">
    <source>
        <dbReference type="Proteomes" id="UP000570595"/>
    </source>
</evidence>
<organism evidence="3 5">
    <name type="scientific">Perkinsus olseni</name>
    <name type="common">Perkinsus atlanticus</name>
    <dbReference type="NCBI Taxonomy" id="32597"/>
    <lineage>
        <taxon>Eukaryota</taxon>
        <taxon>Sar</taxon>
        <taxon>Alveolata</taxon>
        <taxon>Perkinsozoa</taxon>
        <taxon>Perkinsea</taxon>
        <taxon>Perkinsida</taxon>
        <taxon>Perkinsidae</taxon>
        <taxon>Perkinsus</taxon>
    </lineage>
</organism>
<feature type="compositionally biased region" description="Low complexity" evidence="1">
    <location>
        <begin position="93"/>
        <end position="106"/>
    </location>
</feature>
<feature type="compositionally biased region" description="Basic and acidic residues" evidence="1">
    <location>
        <begin position="15"/>
        <end position="25"/>
    </location>
</feature>
<feature type="compositionally biased region" description="Polar residues" evidence="1">
    <location>
        <begin position="1"/>
        <end position="14"/>
    </location>
</feature>
<comment type="caution">
    <text evidence="3">The sequence shown here is derived from an EMBL/GenBank/DDBJ whole genome shotgun (WGS) entry which is preliminary data.</text>
</comment>
<dbReference type="EMBL" id="JABAHT010002116">
    <property type="protein sequence ID" value="KAF4647844.1"/>
    <property type="molecule type" value="Genomic_DNA"/>
</dbReference>
<evidence type="ECO:0000313" key="2">
    <source>
        <dbReference type="EMBL" id="KAF4647844.1"/>
    </source>
</evidence>
<dbReference type="Proteomes" id="UP000572268">
    <property type="component" value="Unassembled WGS sequence"/>
</dbReference>
<accession>A0A7J6KM68</accession>
<reference evidence="4 5" key="1">
    <citation type="submission" date="2020-04" db="EMBL/GenBank/DDBJ databases">
        <title>Perkinsus olseni comparative genomics.</title>
        <authorList>
            <person name="Bogema D.R."/>
        </authorList>
    </citation>
    <scope>NUCLEOTIDE SEQUENCE [LARGE SCALE GENOMIC DNA]</scope>
    <source>
        <strain evidence="2">ATCC PRA-179</strain>
        <strain evidence="3">ATCC PRA-31</strain>
    </source>
</reference>
<feature type="non-terminal residue" evidence="3">
    <location>
        <position position="168"/>
    </location>
</feature>
<evidence type="ECO:0000313" key="3">
    <source>
        <dbReference type="EMBL" id="KAF4648188.1"/>
    </source>
</evidence>
<evidence type="ECO:0000256" key="1">
    <source>
        <dbReference type="SAM" id="MobiDB-lite"/>
    </source>
</evidence>
<sequence>KGQSDGVISNNTRTPPDDNADHHQTTEGGRTLRTLLQELDKEDESCIFIVRRIHKFGFRSPVFLREYFEDYGEVRKVLVAHSKQLHSTTTEDNNNNKGAGKNNNKNMRTPRCRPASLGFVLMRDRESVQRILAAGPTHRIADVDITVHPFENRHPDRSMMITNNDKQE</sequence>